<evidence type="ECO:0000313" key="3">
    <source>
        <dbReference type="Proteomes" id="UP000235682"/>
    </source>
</evidence>
<gene>
    <name evidence="2" type="ORF">CJ205_02170</name>
</gene>
<evidence type="ECO:0000256" key="1">
    <source>
        <dbReference type="SAM" id="Phobius"/>
    </source>
</evidence>
<reference evidence="2 3" key="1">
    <citation type="submission" date="2017-09" db="EMBL/GenBank/DDBJ databases">
        <title>Bacterial strain isolated from the female urinary microbiota.</title>
        <authorList>
            <person name="Thomas-White K."/>
            <person name="Kumar N."/>
            <person name="Forster S."/>
            <person name="Putonti C."/>
            <person name="Lawley T."/>
            <person name="Wolfe A.J."/>
        </authorList>
    </citation>
    <scope>NUCLEOTIDE SEQUENCE [LARGE SCALE GENOMIC DNA]</scope>
    <source>
        <strain evidence="2 3">UMB0852</strain>
    </source>
</reference>
<dbReference type="GO" id="GO:0000428">
    <property type="term" value="C:DNA-directed RNA polymerase complex"/>
    <property type="evidence" value="ECO:0007669"/>
    <property type="project" value="UniProtKB-KW"/>
</dbReference>
<evidence type="ECO:0000313" key="2">
    <source>
        <dbReference type="EMBL" id="PMC58877.1"/>
    </source>
</evidence>
<keyword evidence="3" id="KW-1185">Reference proteome</keyword>
<protein>
    <submittedName>
        <fullName evidence="2">DNA-directed RNA polymerase subunit beta</fullName>
    </submittedName>
</protein>
<sequence length="66" mass="7752">MRTQSIIKPSFSERFLHGLALTILYILLLVFALFIGLFIGFVLFGKGNFFDFLNLDTWRNIIHFVR</sequence>
<keyword evidence="2" id="KW-0804">Transcription</keyword>
<dbReference type="RefSeq" id="WP_092085111.1">
    <property type="nucleotide sequence ID" value="NZ_FNEL01000018.1"/>
</dbReference>
<dbReference type="Proteomes" id="UP000235682">
    <property type="component" value="Unassembled WGS sequence"/>
</dbReference>
<name>A0A2N6SP78_9LACT</name>
<organism evidence="2 3">
    <name type="scientific">Dolosicoccus paucivorans</name>
    <dbReference type="NCBI Taxonomy" id="84521"/>
    <lineage>
        <taxon>Bacteria</taxon>
        <taxon>Bacillati</taxon>
        <taxon>Bacillota</taxon>
        <taxon>Bacilli</taxon>
        <taxon>Lactobacillales</taxon>
        <taxon>Aerococcaceae</taxon>
        <taxon>Dolosicoccus</taxon>
    </lineage>
</organism>
<keyword evidence="2" id="KW-0240">DNA-directed RNA polymerase</keyword>
<proteinExistence type="predicted"/>
<dbReference type="Pfam" id="PF11772">
    <property type="entry name" value="EpuA"/>
    <property type="match status" value="1"/>
</dbReference>
<feature type="transmembrane region" description="Helical" evidence="1">
    <location>
        <begin position="21"/>
        <end position="44"/>
    </location>
</feature>
<keyword evidence="1" id="KW-0472">Membrane</keyword>
<dbReference type="InterPro" id="IPR024596">
    <property type="entry name" value="RNApol_su_b/EpuA"/>
</dbReference>
<dbReference type="AlphaFoldDB" id="A0A2N6SP78"/>
<comment type="caution">
    <text evidence="2">The sequence shown here is derived from an EMBL/GenBank/DDBJ whole genome shotgun (WGS) entry which is preliminary data.</text>
</comment>
<keyword evidence="1" id="KW-1133">Transmembrane helix</keyword>
<dbReference type="EMBL" id="PNHE01000005">
    <property type="protein sequence ID" value="PMC58877.1"/>
    <property type="molecule type" value="Genomic_DNA"/>
</dbReference>
<keyword evidence="1" id="KW-0812">Transmembrane</keyword>
<accession>A0A2N6SP78</accession>